<dbReference type="InterPro" id="IPR037126">
    <property type="entry name" value="PdaC/RsiV-like_sf"/>
</dbReference>
<dbReference type="Gene3D" id="3.90.640.20">
    <property type="entry name" value="Heat-shock cognate protein, ATPase"/>
    <property type="match status" value="1"/>
</dbReference>
<dbReference type="Pfam" id="PF11738">
    <property type="entry name" value="DUF3298"/>
    <property type="match status" value="1"/>
</dbReference>
<comment type="caution">
    <text evidence="2">The sequence shown here is derived from an EMBL/GenBank/DDBJ whole genome shotgun (WGS) entry which is preliminary data.</text>
</comment>
<keyword evidence="3" id="KW-1185">Reference proteome</keyword>
<proteinExistence type="predicted"/>
<organism evidence="2 3">
    <name type="scientific">Paenibacillus montaniterrae</name>
    <dbReference type="NCBI Taxonomy" id="429341"/>
    <lineage>
        <taxon>Bacteria</taxon>
        <taxon>Bacillati</taxon>
        <taxon>Bacillota</taxon>
        <taxon>Bacilli</taxon>
        <taxon>Bacillales</taxon>
        <taxon>Paenibacillaceae</taxon>
        <taxon>Paenibacillus</taxon>
    </lineage>
</organism>
<sequence length="203" mass="23147">MTEAFPIATRTITVRAGEDRVVYYPEVVGLHDKAWQSTVNAMIARQAQELIHLQVGEDLSSVTTLLGHYELKNNQRNILSLTQSNYVYHYHAAHGMTVVRSLTFDMAKKRVYTLGQLFKPGSDYVARLSAIVAEQIKQRNIDVLEPFTSISPDQEFYVADKTLVLYYQLYELAPYVYGILYFPISIYEISDIIDQEGPLGILM</sequence>
<accession>A0A920D189</accession>
<dbReference type="RefSeq" id="WP_213519372.1">
    <property type="nucleotide sequence ID" value="NZ_BOSE01000010.1"/>
</dbReference>
<feature type="domain" description="DUF3298" evidence="1">
    <location>
        <begin position="117"/>
        <end position="185"/>
    </location>
</feature>
<dbReference type="Proteomes" id="UP000683139">
    <property type="component" value="Unassembled WGS sequence"/>
</dbReference>
<dbReference type="InterPro" id="IPR021729">
    <property type="entry name" value="DUF3298"/>
</dbReference>
<reference evidence="2" key="1">
    <citation type="submission" date="2021-03" db="EMBL/GenBank/DDBJ databases">
        <title>Antimicrobial resistance genes in bacteria isolated from Japanese honey, and their potential for conferring macrolide and lincosamide resistance in the American foulbrood pathogen Paenibacillus larvae.</title>
        <authorList>
            <person name="Okamoto M."/>
            <person name="Kumagai M."/>
            <person name="Kanamori H."/>
            <person name="Takamatsu D."/>
        </authorList>
    </citation>
    <scope>NUCLEOTIDE SEQUENCE</scope>
    <source>
        <strain evidence="2">J40TS1</strain>
    </source>
</reference>
<dbReference type="AlphaFoldDB" id="A0A920D189"/>
<dbReference type="EMBL" id="BOSE01000010">
    <property type="protein sequence ID" value="GIP18714.1"/>
    <property type="molecule type" value="Genomic_DNA"/>
</dbReference>
<evidence type="ECO:0000313" key="3">
    <source>
        <dbReference type="Proteomes" id="UP000683139"/>
    </source>
</evidence>
<evidence type="ECO:0000313" key="2">
    <source>
        <dbReference type="EMBL" id="GIP18714.1"/>
    </source>
</evidence>
<name>A0A920D189_9BACL</name>
<dbReference type="Gene3D" id="3.30.565.40">
    <property type="entry name" value="Fervidobacterium nodosum Rt17-B1 like"/>
    <property type="match status" value="1"/>
</dbReference>
<evidence type="ECO:0000259" key="1">
    <source>
        <dbReference type="Pfam" id="PF11738"/>
    </source>
</evidence>
<protein>
    <submittedName>
        <fullName evidence="2">Anti-SigV factor</fullName>
    </submittedName>
</protein>
<gene>
    <name evidence="2" type="ORF">J40TS1_43560</name>
</gene>